<keyword evidence="2" id="KW-1185">Reference proteome</keyword>
<comment type="caution">
    <text evidence="1">The sequence shown here is derived from an EMBL/GenBank/DDBJ whole genome shotgun (WGS) entry which is preliminary data.</text>
</comment>
<organism evidence="1 2">
    <name type="scientific">Mucilaginibacter litoreus</name>
    <dbReference type="NCBI Taxonomy" id="1048221"/>
    <lineage>
        <taxon>Bacteria</taxon>
        <taxon>Pseudomonadati</taxon>
        <taxon>Bacteroidota</taxon>
        <taxon>Sphingobacteriia</taxon>
        <taxon>Sphingobacteriales</taxon>
        <taxon>Sphingobacteriaceae</taxon>
        <taxon>Mucilaginibacter</taxon>
    </lineage>
</organism>
<proteinExistence type="predicted"/>
<protein>
    <submittedName>
        <fullName evidence="1">Uncharacterized protein</fullName>
    </submittedName>
</protein>
<dbReference type="EMBL" id="JBHTHZ010000013">
    <property type="protein sequence ID" value="MFD0794833.1"/>
    <property type="molecule type" value="Genomic_DNA"/>
</dbReference>
<reference evidence="2" key="1">
    <citation type="journal article" date="2019" name="Int. J. Syst. Evol. Microbiol.">
        <title>The Global Catalogue of Microorganisms (GCM) 10K type strain sequencing project: providing services to taxonomists for standard genome sequencing and annotation.</title>
        <authorList>
            <consortium name="The Broad Institute Genomics Platform"/>
            <consortium name="The Broad Institute Genome Sequencing Center for Infectious Disease"/>
            <person name="Wu L."/>
            <person name="Ma J."/>
        </authorList>
    </citation>
    <scope>NUCLEOTIDE SEQUENCE [LARGE SCALE GENOMIC DNA]</scope>
    <source>
        <strain evidence="2">CCUG 61484</strain>
    </source>
</reference>
<dbReference type="RefSeq" id="WP_377116620.1">
    <property type="nucleotide sequence ID" value="NZ_JBHTHZ010000013.1"/>
</dbReference>
<dbReference type="Proteomes" id="UP001597010">
    <property type="component" value="Unassembled WGS sequence"/>
</dbReference>
<evidence type="ECO:0000313" key="1">
    <source>
        <dbReference type="EMBL" id="MFD0794833.1"/>
    </source>
</evidence>
<accession>A0ABW3AVL8</accession>
<name>A0ABW3AVL8_9SPHI</name>
<sequence>MEKPISRQAHGAIDYAYAALVPFIPELAGFTKEEKANLLCKALGGGALAYTAITKAEWGLCKILPFKAHLLIDLSVSIFAAASPWVLGFADNKRARNAAFAIGLAGISASLLTDDKELPVR</sequence>
<gene>
    <name evidence="1" type="ORF">ACFQZX_14495</name>
</gene>
<evidence type="ECO:0000313" key="2">
    <source>
        <dbReference type="Proteomes" id="UP001597010"/>
    </source>
</evidence>